<accession>A0AAW2Q131</accession>
<protein>
    <recommendedName>
        <fullName evidence="2">Reverse transcriptase Ty1/copia-type domain-containing protein</fullName>
    </recommendedName>
</protein>
<evidence type="ECO:0000313" key="1">
    <source>
        <dbReference type="EMBL" id="KAL0361511.1"/>
    </source>
</evidence>
<comment type="caution">
    <text evidence="1">The sequence shown here is derived from an EMBL/GenBank/DDBJ whole genome shotgun (WGS) entry which is preliminary data.</text>
</comment>
<name>A0AAW2Q131_SESRA</name>
<reference evidence="1" key="2">
    <citation type="journal article" date="2024" name="Plant">
        <title>Genomic evolution and insights into agronomic trait innovations of Sesamum species.</title>
        <authorList>
            <person name="Miao H."/>
            <person name="Wang L."/>
            <person name="Qu L."/>
            <person name="Liu H."/>
            <person name="Sun Y."/>
            <person name="Le M."/>
            <person name="Wang Q."/>
            <person name="Wei S."/>
            <person name="Zheng Y."/>
            <person name="Lin W."/>
            <person name="Duan Y."/>
            <person name="Cao H."/>
            <person name="Xiong S."/>
            <person name="Wang X."/>
            <person name="Wei L."/>
            <person name="Li C."/>
            <person name="Ma Q."/>
            <person name="Ju M."/>
            <person name="Zhao R."/>
            <person name="Li G."/>
            <person name="Mu C."/>
            <person name="Tian Q."/>
            <person name="Mei H."/>
            <person name="Zhang T."/>
            <person name="Gao T."/>
            <person name="Zhang H."/>
        </authorList>
    </citation>
    <scope>NUCLEOTIDE SEQUENCE</scope>
    <source>
        <strain evidence="1">G02</strain>
    </source>
</reference>
<reference evidence="1" key="1">
    <citation type="submission" date="2020-06" db="EMBL/GenBank/DDBJ databases">
        <authorList>
            <person name="Li T."/>
            <person name="Hu X."/>
            <person name="Zhang T."/>
            <person name="Song X."/>
            <person name="Zhang H."/>
            <person name="Dai N."/>
            <person name="Sheng W."/>
            <person name="Hou X."/>
            <person name="Wei L."/>
        </authorList>
    </citation>
    <scope>NUCLEOTIDE SEQUENCE</scope>
    <source>
        <strain evidence="1">G02</strain>
        <tissue evidence="1">Leaf</tissue>
    </source>
</reference>
<gene>
    <name evidence="1" type="ORF">Sradi_3835600</name>
</gene>
<sequence length="85" mass="9648">MNLDWFLYQFDIKHTFLHGDLEEEVYMAPPPGCNMQAMVTGKDPEERKALQILLIGITCKPASTSMDENLKLDVHQNQVAADKGR</sequence>
<evidence type="ECO:0008006" key="2">
    <source>
        <dbReference type="Google" id="ProtNLM"/>
    </source>
</evidence>
<dbReference type="AlphaFoldDB" id="A0AAW2Q131"/>
<dbReference type="EMBL" id="JACGWJ010000016">
    <property type="protein sequence ID" value="KAL0361511.1"/>
    <property type="molecule type" value="Genomic_DNA"/>
</dbReference>
<organism evidence="1">
    <name type="scientific">Sesamum radiatum</name>
    <name type="common">Black benniseed</name>
    <dbReference type="NCBI Taxonomy" id="300843"/>
    <lineage>
        <taxon>Eukaryota</taxon>
        <taxon>Viridiplantae</taxon>
        <taxon>Streptophyta</taxon>
        <taxon>Embryophyta</taxon>
        <taxon>Tracheophyta</taxon>
        <taxon>Spermatophyta</taxon>
        <taxon>Magnoliopsida</taxon>
        <taxon>eudicotyledons</taxon>
        <taxon>Gunneridae</taxon>
        <taxon>Pentapetalae</taxon>
        <taxon>asterids</taxon>
        <taxon>lamiids</taxon>
        <taxon>Lamiales</taxon>
        <taxon>Pedaliaceae</taxon>
        <taxon>Sesamum</taxon>
    </lineage>
</organism>
<proteinExistence type="predicted"/>